<accession>A0ABR0R9W4</accession>
<dbReference type="RefSeq" id="XP_064725502.1">
    <property type="nucleotide sequence ID" value="XM_064878808.1"/>
</dbReference>
<protein>
    <submittedName>
        <fullName evidence="1">Uncharacterized protein</fullName>
    </submittedName>
</protein>
<evidence type="ECO:0000313" key="2">
    <source>
        <dbReference type="Proteomes" id="UP001334248"/>
    </source>
</evidence>
<dbReference type="GeneID" id="90003868"/>
<name>A0ABR0R9W4_9EURO</name>
<evidence type="ECO:0000313" key="1">
    <source>
        <dbReference type="EMBL" id="KAK5937412.1"/>
    </source>
</evidence>
<dbReference type="Proteomes" id="UP001334248">
    <property type="component" value="Unassembled WGS sequence"/>
</dbReference>
<proteinExistence type="predicted"/>
<gene>
    <name evidence="1" type="ORF">PMZ80_010419</name>
</gene>
<organism evidence="1 2">
    <name type="scientific">Knufia obscura</name>
    <dbReference type="NCBI Taxonomy" id="1635080"/>
    <lineage>
        <taxon>Eukaryota</taxon>
        <taxon>Fungi</taxon>
        <taxon>Dikarya</taxon>
        <taxon>Ascomycota</taxon>
        <taxon>Pezizomycotina</taxon>
        <taxon>Eurotiomycetes</taxon>
        <taxon>Chaetothyriomycetidae</taxon>
        <taxon>Chaetothyriales</taxon>
        <taxon>Trichomeriaceae</taxon>
        <taxon>Knufia</taxon>
    </lineage>
</organism>
<sequence length="71" mass="8286">MPGGCENGVWFKVQVADMAEPYAVKCEREHYGNNVRGPRKEGFEHIEWKLARCQEPKIAKFRYIEEDEVDA</sequence>
<keyword evidence="2" id="KW-1185">Reference proteome</keyword>
<dbReference type="EMBL" id="JAVHJV010000017">
    <property type="protein sequence ID" value="KAK5937412.1"/>
    <property type="molecule type" value="Genomic_DNA"/>
</dbReference>
<reference evidence="1 2" key="1">
    <citation type="journal article" date="2023" name="Res Sq">
        <title>Genomic and morphological characterization of Knufia obscura isolated from the Mars 2020 spacecraft assembly facility.</title>
        <authorList>
            <person name="Chander A.M."/>
            <person name="Teixeira M.M."/>
            <person name="Singh N.K."/>
            <person name="Williams M.P."/>
            <person name="Parker C.W."/>
            <person name="Leo P."/>
            <person name="Stajich J.E."/>
            <person name="Torok T."/>
            <person name="Tighe S."/>
            <person name="Mason C.E."/>
            <person name="Venkateswaran K."/>
        </authorList>
    </citation>
    <scope>NUCLEOTIDE SEQUENCE [LARGE SCALE GENOMIC DNA]</scope>
    <source>
        <strain evidence="1 2">CCFEE 5817</strain>
    </source>
</reference>
<comment type="caution">
    <text evidence="1">The sequence shown here is derived from an EMBL/GenBank/DDBJ whole genome shotgun (WGS) entry which is preliminary data.</text>
</comment>